<dbReference type="PRINTS" id="PR00111">
    <property type="entry name" value="ABHYDROLASE"/>
</dbReference>
<dbReference type="Gene3D" id="3.40.50.1820">
    <property type="entry name" value="alpha/beta hydrolase"/>
    <property type="match status" value="1"/>
</dbReference>
<name>A0A554A243_9BACI</name>
<dbReference type="OrthoDB" id="53505at2"/>
<evidence type="ECO:0000313" key="5">
    <source>
        <dbReference type="Proteomes" id="UP000318521"/>
    </source>
</evidence>
<dbReference type="AlphaFoldDB" id="A0A554A243"/>
<organism evidence="4 5">
    <name type="scientific">Alkalicoccobacillus porphyridii</name>
    <dbReference type="NCBI Taxonomy" id="2597270"/>
    <lineage>
        <taxon>Bacteria</taxon>
        <taxon>Bacillati</taxon>
        <taxon>Bacillota</taxon>
        <taxon>Bacilli</taxon>
        <taxon>Bacillales</taxon>
        <taxon>Bacillaceae</taxon>
        <taxon>Alkalicoccobacillus</taxon>
    </lineage>
</organism>
<comment type="similarity">
    <text evidence="1">Belongs to the peptidase S33 family.</text>
</comment>
<evidence type="ECO:0000259" key="3">
    <source>
        <dbReference type="Pfam" id="PF00561"/>
    </source>
</evidence>
<evidence type="ECO:0000313" key="4">
    <source>
        <dbReference type="EMBL" id="TSB47716.1"/>
    </source>
</evidence>
<dbReference type="PANTHER" id="PTHR43798">
    <property type="entry name" value="MONOACYLGLYCEROL LIPASE"/>
    <property type="match status" value="1"/>
</dbReference>
<dbReference type="PRINTS" id="PR00793">
    <property type="entry name" value="PROAMNOPTASE"/>
</dbReference>
<dbReference type="GO" id="GO:0016020">
    <property type="term" value="C:membrane"/>
    <property type="evidence" value="ECO:0007669"/>
    <property type="project" value="TreeGrafter"/>
</dbReference>
<dbReference type="InterPro" id="IPR029058">
    <property type="entry name" value="AB_hydrolase_fold"/>
</dbReference>
<dbReference type="GO" id="GO:0006508">
    <property type="term" value="P:proteolysis"/>
    <property type="evidence" value="ECO:0007669"/>
    <property type="project" value="InterPro"/>
</dbReference>
<protein>
    <submittedName>
        <fullName evidence="4">Alpha/beta hydrolase</fullName>
    </submittedName>
</protein>
<feature type="domain" description="AB hydrolase-1" evidence="3">
    <location>
        <begin position="22"/>
        <end position="261"/>
    </location>
</feature>
<evidence type="ECO:0000256" key="2">
    <source>
        <dbReference type="ARBA" id="ARBA00022801"/>
    </source>
</evidence>
<dbReference type="InterPro" id="IPR050266">
    <property type="entry name" value="AB_hydrolase_sf"/>
</dbReference>
<keyword evidence="2 4" id="KW-0378">Hydrolase</keyword>
<dbReference type="InterPro" id="IPR002410">
    <property type="entry name" value="Peptidase_S33"/>
</dbReference>
<gene>
    <name evidence="4" type="ORF">FN960_04140</name>
</gene>
<reference evidence="4 5" key="1">
    <citation type="submission" date="2019-07" db="EMBL/GenBank/DDBJ databases">
        <authorList>
            <person name="Park Y.J."/>
            <person name="Jeong S.E."/>
            <person name="Jung H.S."/>
        </authorList>
    </citation>
    <scope>NUCLEOTIDE SEQUENCE [LARGE SCALE GENOMIC DNA]</scope>
    <source>
        <strain evidence="5">P16(2019)</strain>
    </source>
</reference>
<dbReference type="InterPro" id="IPR000073">
    <property type="entry name" value="AB_hydrolase_1"/>
</dbReference>
<keyword evidence="5" id="KW-1185">Reference proteome</keyword>
<dbReference type="Pfam" id="PF00561">
    <property type="entry name" value="Abhydrolase_1"/>
    <property type="match status" value="1"/>
</dbReference>
<dbReference type="GO" id="GO:0004177">
    <property type="term" value="F:aminopeptidase activity"/>
    <property type="evidence" value="ECO:0007669"/>
    <property type="project" value="UniProtKB-EC"/>
</dbReference>
<evidence type="ECO:0000256" key="1">
    <source>
        <dbReference type="ARBA" id="ARBA00010088"/>
    </source>
</evidence>
<sequence length="275" mass="31626">MDIIVNNNRLYYEEHGNRKGETIFFIHGAPGLGDCRGDIKAFSKLGDTHRLIFLDMRGSGRSEDKRPFTHEQWTADIEAVRLELIGKPIIILGGSYGGFLSLEYAIRYPNSVSKVVLRDTAATHEFDQDSVQQALDANLDDVTEDEIIRLFEGEVHSNEELKRVFTAIQPLYTVEFDKEAVQKKMDSIYYRYETHNDAFKYNKPSYHIVSQLENIKVPMLVTVGRHDWITPVVCSEQITEHVPNAILHIFENSGHSPHHEENEEYLKLVKTFLNC</sequence>
<dbReference type="RefSeq" id="WP_143847210.1">
    <property type="nucleotide sequence ID" value="NZ_VLXZ01000002.1"/>
</dbReference>
<proteinExistence type="inferred from homology"/>
<dbReference type="SUPFAM" id="SSF53474">
    <property type="entry name" value="alpha/beta-Hydrolases"/>
    <property type="match status" value="1"/>
</dbReference>
<dbReference type="PANTHER" id="PTHR43798:SF31">
    <property type="entry name" value="AB HYDROLASE SUPERFAMILY PROTEIN YCLE"/>
    <property type="match status" value="1"/>
</dbReference>
<comment type="caution">
    <text evidence="4">The sequence shown here is derived from an EMBL/GenBank/DDBJ whole genome shotgun (WGS) entry which is preliminary data.</text>
</comment>
<dbReference type="EMBL" id="VLXZ01000002">
    <property type="protein sequence ID" value="TSB47716.1"/>
    <property type="molecule type" value="Genomic_DNA"/>
</dbReference>
<dbReference type="Proteomes" id="UP000318521">
    <property type="component" value="Unassembled WGS sequence"/>
</dbReference>
<accession>A0A554A243</accession>